<proteinExistence type="predicted"/>
<feature type="region of interest" description="Disordered" evidence="1">
    <location>
        <begin position="306"/>
        <end position="330"/>
    </location>
</feature>
<dbReference type="PANTHER" id="PTHR19963:SF30">
    <property type="entry name" value="ENDONUCLEASE_EXONUCLEASE_PHOSPHATASE DOMAIN-CONTAINING PROTEIN"/>
    <property type="match status" value="1"/>
</dbReference>
<dbReference type="PANTHER" id="PTHR19963">
    <property type="entry name" value="CCHC-TYPE DOMAIN-CONTAINING PROTEIN"/>
    <property type="match status" value="1"/>
</dbReference>
<sequence length="433" mass="50083">MDDSNVVTFKTSEQIHSASENEVENLDENEDMQHSENVNFSLHRQISDLGLEMRENLRSVTSEIRDTMCDFRRDLAAMQHQIDSMKRRDVTPIIPRSLNLNRNQNESPQVRQSTPNHNGNGDDIFRSRSQTRKMKAQTYNGEEDLEEYLAQFEIVSEINGWDYETKSLYLASSLTGGARALLSELDDRQRRDYESLVEVLKTRFGCENRAEVFKSKLQTRVRGKDEKIPELAQSVKKLTRKAYPSASSDVVDVLAVDYFIDALNDADIRLRLREIGPKSLSEAEKIAVRLEAHRIADKSKGRLHVKSVEFSEPQSEREAKKESDLEKMQKQMSDLVKEIKDMRGQNCQGQGENFRGREVNRWNRGPMGQNNNVRERGANMNDNRNFQNRNQRFHPRFNQGQGQAGAPNNRQLNREESRSRDGARQNYQSPRMN</sequence>
<accession>A0AA88XQQ5</accession>
<organism evidence="2 3">
    <name type="scientific">Pinctada imbricata</name>
    <name type="common">Atlantic pearl-oyster</name>
    <name type="synonym">Pinctada martensii</name>
    <dbReference type="NCBI Taxonomy" id="66713"/>
    <lineage>
        <taxon>Eukaryota</taxon>
        <taxon>Metazoa</taxon>
        <taxon>Spiralia</taxon>
        <taxon>Lophotrochozoa</taxon>
        <taxon>Mollusca</taxon>
        <taxon>Bivalvia</taxon>
        <taxon>Autobranchia</taxon>
        <taxon>Pteriomorphia</taxon>
        <taxon>Pterioida</taxon>
        <taxon>Pterioidea</taxon>
        <taxon>Pteriidae</taxon>
        <taxon>Pinctada</taxon>
    </lineage>
</organism>
<protein>
    <submittedName>
        <fullName evidence="2">Uncharacterized protein</fullName>
    </submittedName>
</protein>
<feature type="region of interest" description="Disordered" evidence="1">
    <location>
        <begin position="343"/>
        <end position="433"/>
    </location>
</feature>
<evidence type="ECO:0000256" key="1">
    <source>
        <dbReference type="SAM" id="MobiDB-lite"/>
    </source>
</evidence>
<dbReference type="AlphaFoldDB" id="A0AA88XQQ5"/>
<dbReference type="EMBL" id="VSWD01000012">
    <property type="protein sequence ID" value="KAK3085704.1"/>
    <property type="molecule type" value="Genomic_DNA"/>
</dbReference>
<gene>
    <name evidence="2" type="ORF">FSP39_007565</name>
</gene>
<feature type="compositionally biased region" description="Basic and acidic residues" evidence="1">
    <location>
        <begin position="412"/>
        <end position="423"/>
    </location>
</feature>
<feature type="region of interest" description="Disordered" evidence="1">
    <location>
        <begin position="98"/>
        <end position="130"/>
    </location>
</feature>
<comment type="caution">
    <text evidence="2">The sequence shown here is derived from an EMBL/GenBank/DDBJ whole genome shotgun (WGS) entry which is preliminary data.</text>
</comment>
<name>A0AA88XQQ5_PINIB</name>
<keyword evidence="3" id="KW-1185">Reference proteome</keyword>
<dbReference type="Proteomes" id="UP001186944">
    <property type="component" value="Unassembled WGS sequence"/>
</dbReference>
<feature type="compositionally biased region" description="Low complexity" evidence="1">
    <location>
        <begin position="379"/>
        <end position="390"/>
    </location>
</feature>
<evidence type="ECO:0000313" key="3">
    <source>
        <dbReference type="Proteomes" id="UP001186944"/>
    </source>
</evidence>
<feature type="compositionally biased region" description="Polar residues" evidence="1">
    <location>
        <begin position="98"/>
        <end position="119"/>
    </location>
</feature>
<evidence type="ECO:0000313" key="2">
    <source>
        <dbReference type="EMBL" id="KAK3085704.1"/>
    </source>
</evidence>
<reference evidence="2" key="1">
    <citation type="submission" date="2019-08" db="EMBL/GenBank/DDBJ databases">
        <title>The improved chromosome-level genome for the pearl oyster Pinctada fucata martensii using PacBio sequencing and Hi-C.</title>
        <authorList>
            <person name="Zheng Z."/>
        </authorList>
    </citation>
    <scope>NUCLEOTIDE SEQUENCE</scope>
    <source>
        <strain evidence="2">ZZ-2019</strain>
        <tissue evidence="2">Adductor muscle</tissue>
    </source>
</reference>